<dbReference type="SUPFAM" id="SSF55073">
    <property type="entry name" value="Nucleotide cyclase"/>
    <property type="match status" value="1"/>
</dbReference>
<keyword evidence="4" id="KW-0472">Membrane</keyword>
<dbReference type="NCBIfam" id="TIGR00254">
    <property type="entry name" value="GGDEF"/>
    <property type="match status" value="1"/>
</dbReference>
<feature type="transmembrane region" description="Helical" evidence="4">
    <location>
        <begin position="110"/>
        <end position="131"/>
    </location>
</feature>
<dbReference type="InterPro" id="IPR007894">
    <property type="entry name" value="MASE2"/>
</dbReference>
<dbReference type="PANTHER" id="PTHR45138:SF9">
    <property type="entry name" value="DIGUANYLATE CYCLASE DGCM-RELATED"/>
    <property type="match status" value="1"/>
</dbReference>
<dbReference type="RefSeq" id="WP_142944105.1">
    <property type="nucleotide sequence ID" value="NZ_VIKR01000007.1"/>
</dbReference>
<accession>A0A545T0Z6</accession>
<feature type="transmembrane region" description="Helical" evidence="4">
    <location>
        <begin position="78"/>
        <end position="103"/>
    </location>
</feature>
<dbReference type="Proteomes" id="UP000317839">
    <property type="component" value="Unassembled WGS sequence"/>
</dbReference>
<dbReference type="InterPro" id="IPR050469">
    <property type="entry name" value="Diguanylate_Cyclase"/>
</dbReference>
<dbReference type="PROSITE" id="PS50887">
    <property type="entry name" value="GGDEF"/>
    <property type="match status" value="1"/>
</dbReference>
<evidence type="ECO:0000256" key="2">
    <source>
        <dbReference type="ARBA" id="ARBA00012528"/>
    </source>
</evidence>
<dbReference type="InterPro" id="IPR029787">
    <property type="entry name" value="Nucleotide_cyclase"/>
</dbReference>
<dbReference type="CDD" id="cd01949">
    <property type="entry name" value="GGDEF"/>
    <property type="match status" value="1"/>
</dbReference>
<dbReference type="Gene3D" id="3.30.70.270">
    <property type="match status" value="1"/>
</dbReference>
<dbReference type="InterPro" id="IPR043128">
    <property type="entry name" value="Rev_trsase/Diguanyl_cyclase"/>
</dbReference>
<dbReference type="FunFam" id="3.30.70.270:FF:000001">
    <property type="entry name" value="Diguanylate cyclase domain protein"/>
    <property type="match status" value="1"/>
</dbReference>
<evidence type="ECO:0000313" key="6">
    <source>
        <dbReference type="EMBL" id="TQV70887.1"/>
    </source>
</evidence>
<feature type="transmembrane region" description="Helical" evidence="4">
    <location>
        <begin position="143"/>
        <end position="166"/>
    </location>
</feature>
<keyword evidence="4" id="KW-0812">Transmembrane</keyword>
<evidence type="ECO:0000256" key="1">
    <source>
        <dbReference type="ARBA" id="ARBA00001946"/>
    </source>
</evidence>
<feature type="domain" description="GGDEF" evidence="5">
    <location>
        <begin position="211"/>
        <end position="346"/>
    </location>
</feature>
<protein>
    <recommendedName>
        <fullName evidence="2">diguanylate cyclase</fullName>
        <ecNumber evidence="2">2.7.7.65</ecNumber>
    </recommendedName>
</protein>
<keyword evidence="4" id="KW-1133">Transmembrane helix</keyword>
<dbReference type="Pfam" id="PF05230">
    <property type="entry name" value="MASE2"/>
    <property type="match status" value="1"/>
</dbReference>
<evidence type="ECO:0000256" key="3">
    <source>
        <dbReference type="ARBA" id="ARBA00034247"/>
    </source>
</evidence>
<dbReference type="EMBL" id="VIKR01000007">
    <property type="protein sequence ID" value="TQV70887.1"/>
    <property type="molecule type" value="Genomic_DNA"/>
</dbReference>
<dbReference type="Pfam" id="PF00990">
    <property type="entry name" value="GGDEF"/>
    <property type="match status" value="1"/>
</dbReference>
<proteinExistence type="predicted"/>
<sequence length="353" mass="39743">MNPNKTIHPILKNNYIPRLLASGLFVLSAFAEFEIADKSAQFWLLILFALSWPHIARFSPFFSKESKQSELVNMHIDAIFSAIFLIVLSTYHFAGLVLAILVANALFIGFFKLLLSTLATFFSLVLLWHLFISPIDLQPASIAAQLVGGAFVIFYYSTFATMGYHLTRNMIKLNRKVEALSQTDPLTGCFNRLYLDSNLNSELNRSNRLNYPLCLIFADIDHFKQINDHHGHVVGDAILREFVHLVTLAVRNEFDWVARYGGEEFVIVLPNSDLKNGTRVAERIQKKLAQHKISVEDSSFSITCSFGISCNNTPSNLGTSELIKQADKALYLAKHAGRNCIKTAKQLSNNEPR</sequence>
<name>A0A545T0Z6_9GAMM</name>
<evidence type="ECO:0000313" key="7">
    <source>
        <dbReference type="Proteomes" id="UP000317839"/>
    </source>
</evidence>
<evidence type="ECO:0000256" key="4">
    <source>
        <dbReference type="SAM" id="Phobius"/>
    </source>
</evidence>
<evidence type="ECO:0000259" key="5">
    <source>
        <dbReference type="PROSITE" id="PS50887"/>
    </source>
</evidence>
<comment type="cofactor">
    <cofactor evidence="1">
        <name>Mg(2+)</name>
        <dbReference type="ChEBI" id="CHEBI:18420"/>
    </cofactor>
</comment>
<organism evidence="6 7">
    <name type="scientific">Aliikangiella marina</name>
    <dbReference type="NCBI Taxonomy" id="1712262"/>
    <lineage>
        <taxon>Bacteria</taxon>
        <taxon>Pseudomonadati</taxon>
        <taxon>Pseudomonadota</taxon>
        <taxon>Gammaproteobacteria</taxon>
        <taxon>Oceanospirillales</taxon>
        <taxon>Pleioneaceae</taxon>
        <taxon>Aliikangiella</taxon>
    </lineage>
</organism>
<comment type="caution">
    <text evidence="6">The sequence shown here is derived from an EMBL/GenBank/DDBJ whole genome shotgun (WGS) entry which is preliminary data.</text>
</comment>
<feature type="transmembrane region" description="Helical" evidence="4">
    <location>
        <begin position="40"/>
        <end position="58"/>
    </location>
</feature>
<gene>
    <name evidence="6" type="ORF">FLL45_21400</name>
</gene>
<dbReference type="GO" id="GO:0052621">
    <property type="term" value="F:diguanylate cyclase activity"/>
    <property type="evidence" value="ECO:0007669"/>
    <property type="project" value="UniProtKB-EC"/>
</dbReference>
<keyword evidence="7" id="KW-1185">Reference proteome</keyword>
<dbReference type="InterPro" id="IPR000160">
    <property type="entry name" value="GGDEF_dom"/>
</dbReference>
<dbReference type="AlphaFoldDB" id="A0A545T0Z6"/>
<feature type="transmembrane region" description="Helical" evidence="4">
    <location>
        <begin position="15"/>
        <end position="33"/>
    </location>
</feature>
<dbReference type="PANTHER" id="PTHR45138">
    <property type="entry name" value="REGULATORY COMPONENTS OF SENSORY TRANSDUCTION SYSTEM"/>
    <property type="match status" value="1"/>
</dbReference>
<dbReference type="SMART" id="SM00267">
    <property type="entry name" value="GGDEF"/>
    <property type="match status" value="1"/>
</dbReference>
<reference evidence="6 7" key="1">
    <citation type="submission" date="2019-06" db="EMBL/GenBank/DDBJ databases">
        <title>Draft genome of Aliikangiella marina GYP-15.</title>
        <authorList>
            <person name="Wang G."/>
        </authorList>
    </citation>
    <scope>NUCLEOTIDE SEQUENCE [LARGE SCALE GENOMIC DNA]</scope>
    <source>
        <strain evidence="6 7">GYP-15</strain>
    </source>
</reference>
<comment type="catalytic activity">
    <reaction evidence="3">
        <text>2 GTP = 3',3'-c-di-GMP + 2 diphosphate</text>
        <dbReference type="Rhea" id="RHEA:24898"/>
        <dbReference type="ChEBI" id="CHEBI:33019"/>
        <dbReference type="ChEBI" id="CHEBI:37565"/>
        <dbReference type="ChEBI" id="CHEBI:58805"/>
        <dbReference type="EC" id="2.7.7.65"/>
    </reaction>
</comment>
<dbReference type="OrthoDB" id="9812260at2"/>
<dbReference type="EC" id="2.7.7.65" evidence="2"/>